<dbReference type="SUPFAM" id="SSF53474">
    <property type="entry name" value="alpha/beta-Hydrolases"/>
    <property type="match status" value="1"/>
</dbReference>
<evidence type="ECO:0000259" key="1">
    <source>
        <dbReference type="Pfam" id="PF00561"/>
    </source>
</evidence>
<organism evidence="2 3">
    <name type="scientific">Colwellia demingiae</name>
    <dbReference type="NCBI Taxonomy" id="89401"/>
    <lineage>
        <taxon>Bacteria</taxon>
        <taxon>Pseudomonadati</taxon>
        <taxon>Pseudomonadota</taxon>
        <taxon>Gammaproteobacteria</taxon>
        <taxon>Alteromonadales</taxon>
        <taxon>Colwelliaceae</taxon>
        <taxon>Colwellia</taxon>
    </lineage>
</organism>
<proteinExistence type="predicted"/>
<dbReference type="EMBL" id="VOLT01000011">
    <property type="protein sequence ID" value="TWX65178.1"/>
    <property type="molecule type" value="Genomic_DNA"/>
</dbReference>
<dbReference type="PANTHER" id="PTHR43689:SF8">
    <property type="entry name" value="ALPHA_BETA-HYDROLASES SUPERFAMILY PROTEIN"/>
    <property type="match status" value="1"/>
</dbReference>
<dbReference type="PANTHER" id="PTHR43689">
    <property type="entry name" value="HYDROLASE"/>
    <property type="match status" value="1"/>
</dbReference>
<evidence type="ECO:0000313" key="2">
    <source>
        <dbReference type="EMBL" id="TWX65178.1"/>
    </source>
</evidence>
<comment type="caution">
    <text evidence="2">The sequence shown here is derived from an EMBL/GenBank/DDBJ whole genome shotgun (WGS) entry which is preliminary data.</text>
</comment>
<dbReference type="GO" id="GO:0016787">
    <property type="term" value="F:hydrolase activity"/>
    <property type="evidence" value="ECO:0007669"/>
    <property type="project" value="UniProtKB-KW"/>
</dbReference>
<evidence type="ECO:0000313" key="3">
    <source>
        <dbReference type="Proteomes" id="UP000321822"/>
    </source>
</evidence>
<feature type="domain" description="AB hydrolase-1" evidence="1">
    <location>
        <begin position="33"/>
        <end position="135"/>
    </location>
</feature>
<dbReference type="Gene3D" id="3.40.50.1820">
    <property type="entry name" value="alpha/beta hydrolase"/>
    <property type="match status" value="1"/>
</dbReference>
<accession>A0A5C6Q8N8</accession>
<dbReference type="OrthoDB" id="9779853at2"/>
<keyword evidence="3" id="KW-1185">Reference proteome</keyword>
<reference evidence="2 3" key="1">
    <citation type="submission" date="2019-07" db="EMBL/GenBank/DDBJ databases">
        <title>Genomes of sea-ice associated Colwellia species.</title>
        <authorList>
            <person name="Bowman J.P."/>
        </authorList>
    </citation>
    <scope>NUCLEOTIDE SEQUENCE [LARGE SCALE GENOMIC DNA]</scope>
    <source>
        <strain evidence="2 3">ACAM 459</strain>
    </source>
</reference>
<dbReference type="InterPro" id="IPR000073">
    <property type="entry name" value="AB_hydrolase_1"/>
</dbReference>
<dbReference type="RefSeq" id="WP_146790435.1">
    <property type="nucleotide sequence ID" value="NZ_VOLT01000011.1"/>
</dbReference>
<gene>
    <name evidence="2" type="ORF">ESZ36_18005</name>
</gene>
<dbReference type="Proteomes" id="UP000321822">
    <property type="component" value="Unassembled WGS sequence"/>
</dbReference>
<name>A0A5C6Q8N8_9GAMM</name>
<dbReference type="InterPro" id="IPR029058">
    <property type="entry name" value="AB_hydrolase_fold"/>
</dbReference>
<dbReference type="Pfam" id="PF00561">
    <property type="entry name" value="Abhydrolase_1"/>
    <property type="match status" value="1"/>
</dbReference>
<protein>
    <submittedName>
        <fullName evidence="2">Alpha/beta hydrolase</fullName>
    </submittedName>
</protein>
<keyword evidence="2" id="KW-0378">Hydrolase</keyword>
<dbReference type="PRINTS" id="PR00111">
    <property type="entry name" value="ABHYDROLASE"/>
</dbReference>
<dbReference type="AlphaFoldDB" id="A0A5C6Q8N8"/>
<sequence>MSRTKIEEFKIDVTGGKVYVKVWIPETTSTASPLILLHDSLGSVDLWKDFPSVLAENLSRCVIAYDRLGFGMSDSRVELPSMDFIAEEAVKYFPAIKEYLSIQHYILLGHSVGGSMAVNIASRDPDCEAVITVSAQAFVEDITIKGIEDAKKSFEKLEQITRLEKWHGSKAKWVLHAWTDIWLSAEFANWSLQSSISNVCCPVLAIHGENDEYGSTAFPEYISRNAGGKSSMLLLKNCGHMPHKEKSREVICAVEEFLGEVNA</sequence>